<evidence type="ECO:0000313" key="6">
    <source>
        <dbReference type="Proteomes" id="UP000585272"/>
    </source>
</evidence>
<comment type="caution">
    <text evidence="5">The sequence shown here is derived from an EMBL/GenBank/DDBJ whole genome shotgun (WGS) entry which is preliminary data.</text>
</comment>
<keyword evidence="6" id="KW-1185">Reference proteome</keyword>
<dbReference type="PANTHER" id="PTHR30108">
    <property type="entry name" value="3-OCTAPRENYL-4-HYDROXYBENZOATE CARBOXY-LYASE-RELATED"/>
    <property type="match status" value="1"/>
</dbReference>
<dbReference type="InterPro" id="IPR048304">
    <property type="entry name" value="UbiD_Rift_dom"/>
</dbReference>
<protein>
    <submittedName>
        <fullName evidence="5">2,5-furandicarboxylate decarboxylase 1</fullName>
    </submittedName>
</protein>
<dbReference type="Gene3D" id="3.40.1670.10">
    <property type="entry name" value="UbiD C-terminal domain-like"/>
    <property type="match status" value="1"/>
</dbReference>
<accession>A0A840ICN0</accession>
<organism evidence="5 6">
    <name type="scientific">Conexibacter arvalis</name>
    <dbReference type="NCBI Taxonomy" id="912552"/>
    <lineage>
        <taxon>Bacteria</taxon>
        <taxon>Bacillati</taxon>
        <taxon>Actinomycetota</taxon>
        <taxon>Thermoleophilia</taxon>
        <taxon>Solirubrobacterales</taxon>
        <taxon>Conexibacteraceae</taxon>
        <taxon>Conexibacter</taxon>
    </lineage>
</organism>
<dbReference type="SUPFAM" id="SSF50475">
    <property type="entry name" value="FMN-binding split barrel"/>
    <property type="match status" value="1"/>
</dbReference>
<sequence length="462" mass="51203">MPKDLRTFIKQVEEAYPSSYLKTSKEVDPHLELTGVLRKFQDDGQFPMVLFENVKGCDVPVLGNALGHRDRLGLLFDTDSAGLAHAYDDRQGTLIPPERVETGPVKEVIQTGDDVDVTKIANIFHCGEDGGEYISSGVTVAQDPDNGAYNAGIYRIQVIGPKELRLDPGAYSHIWHMHHKQEQRDQPLEVAIVIGHYPTIYMASQYRGPLEVDEIEVAGGLAGEAVRMCPSETLGIDVPADAEIVIEGKLLPHERKWEGPFGEFSWYLGPAHDTLVVEVTAITRRRDAIYQDVFNAHPEHNLIGMVGREANLLSKVRAVVPSVRAVSMPFSACCRFACYVSIGKEYDGQARNAALTALGADPFVKLCVVVDDDIDPYDEMRVMWAVATRVRADKDVIVIPEAYTCELDPTAYSIEDDTRNGALNAKWIIDATKPVGLPFQQVADVPEEVWKNVRLEEFFPVG</sequence>
<dbReference type="GO" id="GO:0005737">
    <property type="term" value="C:cytoplasm"/>
    <property type="evidence" value="ECO:0007669"/>
    <property type="project" value="TreeGrafter"/>
</dbReference>
<dbReference type="NCBIfam" id="TIGR00148">
    <property type="entry name" value="UbiD family decarboxylase"/>
    <property type="match status" value="1"/>
</dbReference>
<dbReference type="Proteomes" id="UP000585272">
    <property type="component" value="Unassembled WGS sequence"/>
</dbReference>
<dbReference type="Pfam" id="PF01977">
    <property type="entry name" value="UbiD"/>
    <property type="match status" value="1"/>
</dbReference>
<evidence type="ECO:0000259" key="3">
    <source>
        <dbReference type="Pfam" id="PF20695"/>
    </source>
</evidence>
<dbReference type="EMBL" id="JACHNU010000001">
    <property type="protein sequence ID" value="MBB4661808.1"/>
    <property type="molecule type" value="Genomic_DNA"/>
</dbReference>
<reference evidence="5 6" key="1">
    <citation type="submission" date="2020-08" db="EMBL/GenBank/DDBJ databases">
        <title>Genomic Encyclopedia of Archaeal and Bacterial Type Strains, Phase II (KMG-II): from individual species to whole genera.</title>
        <authorList>
            <person name="Goeker M."/>
        </authorList>
    </citation>
    <scope>NUCLEOTIDE SEQUENCE [LARGE SCALE GENOMIC DNA]</scope>
    <source>
        <strain evidence="5 6">DSM 23288</strain>
    </source>
</reference>
<proteinExistence type="inferred from homology"/>
<name>A0A840ICN0_9ACTN</name>
<evidence type="ECO:0000259" key="4">
    <source>
        <dbReference type="Pfam" id="PF20696"/>
    </source>
</evidence>
<dbReference type="AlphaFoldDB" id="A0A840ICN0"/>
<dbReference type="SUPFAM" id="SSF143968">
    <property type="entry name" value="UbiD C-terminal domain-like"/>
    <property type="match status" value="1"/>
</dbReference>
<dbReference type="PANTHER" id="PTHR30108:SF21">
    <property type="entry name" value="4-HYDROXYBENZOATE DECARBOXYLASE"/>
    <property type="match status" value="1"/>
</dbReference>
<gene>
    <name evidence="5" type="ORF">BDZ31_001381</name>
</gene>
<feature type="domain" description="3-octaprenyl-4-hydroxybenzoate carboxy-lyase-like Rift-related" evidence="2">
    <location>
        <begin position="100"/>
        <end position="296"/>
    </location>
</feature>
<evidence type="ECO:0000259" key="2">
    <source>
        <dbReference type="Pfam" id="PF01977"/>
    </source>
</evidence>
<dbReference type="InterPro" id="IPR049381">
    <property type="entry name" value="UbiD-like_C"/>
</dbReference>
<dbReference type="InterPro" id="IPR002830">
    <property type="entry name" value="UbiD"/>
</dbReference>
<dbReference type="InterPro" id="IPR049383">
    <property type="entry name" value="UbiD-like_N"/>
</dbReference>
<feature type="domain" description="3-octaprenyl-4-hydroxybenzoate carboxy-lyase-like C-terminal" evidence="4">
    <location>
        <begin position="303"/>
        <end position="431"/>
    </location>
</feature>
<dbReference type="Pfam" id="PF20695">
    <property type="entry name" value="UbiD_N"/>
    <property type="match status" value="1"/>
</dbReference>
<comment type="similarity">
    <text evidence="1">Belongs to the UbiD family.</text>
</comment>
<feature type="domain" description="3-octaprenyl-4-hydroxybenzoate carboxy-lyase-like N-terminal" evidence="3">
    <location>
        <begin position="22"/>
        <end position="83"/>
    </location>
</feature>
<dbReference type="GO" id="GO:0016831">
    <property type="term" value="F:carboxy-lyase activity"/>
    <property type="evidence" value="ECO:0007669"/>
    <property type="project" value="InterPro"/>
</dbReference>
<evidence type="ECO:0000256" key="1">
    <source>
        <dbReference type="ARBA" id="ARBA00010021"/>
    </source>
</evidence>
<dbReference type="Pfam" id="PF20696">
    <property type="entry name" value="UbiD_C"/>
    <property type="match status" value="1"/>
</dbReference>
<dbReference type="RefSeq" id="WP_183340278.1">
    <property type="nucleotide sequence ID" value="NZ_JACHNU010000001.1"/>
</dbReference>
<evidence type="ECO:0000313" key="5">
    <source>
        <dbReference type="EMBL" id="MBB4661808.1"/>
    </source>
</evidence>